<evidence type="ECO:0000256" key="3">
    <source>
        <dbReference type="PROSITE-ProRule" id="PRU00333"/>
    </source>
</evidence>
<keyword evidence="3" id="KW-0479">Metal-binding</keyword>
<dbReference type="PROSITE" id="PS50970">
    <property type="entry name" value="HCY"/>
    <property type="match status" value="1"/>
</dbReference>
<dbReference type="PANTHER" id="PTHR11103">
    <property type="entry name" value="SLR1189 PROTEIN"/>
    <property type="match status" value="1"/>
</dbReference>
<evidence type="ECO:0000256" key="2">
    <source>
        <dbReference type="ARBA" id="ARBA00022679"/>
    </source>
</evidence>
<reference evidence="5 6" key="1">
    <citation type="submission" date="2014-02" db="EMBL/GenBank/DDBJ databases">
        <authorList>
            <person name="Sears C."/>
            <person name="Carroll K."/>
            <person name="Sack B.R."/>
            <person name="Qadri F."/>
            <person name="Myers L.L."/>
            <person name="Chung G.-T."/>
            <person name="Escheverria P."/>
            <person name="Fraser C.M."/>
            <person name="Sadzewicz L."/>
            <person name="Shefchek K.A."/>
            <person name="Tallon L."/>
            <person name="Das S.P."/>
            <person name="Daugherty S."/>
            <person name="Mongodin E.F."/>
        </authorList>
    </citation>
    <scope>NUCLEOTIDE SEQUENCE [LARGE SCALE GENOMIC DNA]</scope>
    <source>
        <strain evidence="6">3988T(B)14</strain>
    </source>
</reference>
<feature type="binding site" evidence="3">
    <location>
        <position position="294"/>
    </location>
    <ligand>
        <name>Zn(2+)</name>
        <dbReference type="ChEBI" id="CHEBI:29105"/>
    </ligand>
</feature>
<evidence type="ECO:0000259" key="4">
    <source>
        <dbReference type="PROSITE" id="PS50970"/>
    </source>
</evidence>
<dbReference type="Pfam" id="PF02574">
    <property type="entry name" value="S-methyl_trans"/>
    <property type="match status" value="1"/>
</dbReference>
<gene>
    <name evidence="5" type="ORF">M124_2949</name>
</gene>
<sequence>MEQLSFIESFRTSPFILTEGAIVERLRHEFHISPDKHIAHAALIYDDSHREILASIYRQSLQIATEFRLPLMLMTPTRRANIEQIAASDYRHKNVLADTMAFLSRFRDEASTPVYIGGLAGCRGNAYDGRYYLSVEEAMEFHFPTVRTLAQSGADYLFAGIMPQLTEAIGMANAMAATGLPYIISFMVCRDGRLIDGTFIHDAIDAIEKETSTRPLCYMANCVHPDVLHQALLHPRNDTPLVRQRFQGVQANAANLSPEELDGCDHLISSSPEELADRLMTLLWDFPLKICGGCCGTNQQHMHRFAEMLAYRRDNKAW</sequence>
<evidence type="ECO:0000313" key="6">
    <source>
        <dbReference type="Proteomes" id="UP000020529"/>
    </source>
</evidence>
<proteinExistence type="predicted"/>
<evidence type="ECO:0000313" key="5">
    <source>
        <dbReference type="EMBL" id="EXY73244.1"/>
    </source>
</evidence>
<evidence type="ECO:0000256" key="1">
    <source>
        <dbReference type="ARBA" id="ARBA00022603"/>
    </source>
</evidence>
<dbReference type="InterPro" id="IPR036589">
    <property type="entry name" value="HCY_dom_sf"/>
</dbReference>
<dbReference type="AlphaFoldDB" id="A0A015SM20"/>
<dbReference type="GO" id="GO:0046872">
    <property type="term" value="F:metal ion binding"/>
    <property type="evidence" value="ECO:0007669"/>
    <property type="project" value="UniProtKB-KW"/>
</dbReference>
<feature type="domain" description="Hcy-binding" evidence="4">
    <location>
        <begin position="4"/>
        <end position="309"/>
    </location>
</feature>
<name>A0A015SM20_BACFG</name>
<feature type="binding site" evidence="3">
    <location>
        <position position="295"/>
    </location>
    <ligand>
        <name>Zn(2+)</name>
        <dbReference type="ChEBI" id="CHEBI:29105"/>
    </ligand>
</feature>
<dbReference type="RefSeq" id="WP_032588457.1">
    <property type="nucleotide sequence ID" value="NZ_JGCY01000370.1"/>
</dbReference>
<comment type="cofactor">
    <cofactor evidence="3">
        <name>Zn(2+)</name>
        <dbReference type="ChEBI" id="CHEBI:29105"/>
    </cofactor>
</comment>
<keyword evidence="3" id="KW-0862">Zinc</keyword>
<dbReference type="Gene3D" id="3.20.20.330">
    <property type="entry name" value="Homocysteine-binding-like domain"/>
    <property type="match status" value="1"/>
</dbReference>
<feature type="binding site" evidence="3">
    <location>
        <position position="222"/>
    </location>
    <ligand>
        <name>Zn(2+)</name>
        <dbReference type="ChEBI" id="CHEBI:29105"/>
    </ligand>
</feature>
<dbReference type="SUPFAM" id="SSF82282">
    <property type="entry name" value="Homocysteine S-methyltransferase"/>
    <property type="match status" value="1"/>
</dbReference>
<comment type="caution">
    <text evidence="5">The sequence shown here is derived from an EMBL/GenBank/DDBJ whole genome shotgun (WGS) entry which is preliminary data.</text>
</comment>
<dbReference type="InterPro" id="IPR003726">
    <property type="entry name" value="HCY_dom"/>
</dbReference>
<dbReference type="GO" id="GO:0008168">
    <property type="term" value="F:methyltransferase activity"/>
    <property type="evidence" value="ECO:0007669"/>
    <property type="project" value="UniProtKB-UniRule"/>
</dbReference>
<organism evidence="5 6">
    <name type="scientific">Bacteroides fragilis str. 3988T(B)14</name>
    <dbReference type="NCBI Taxonomy" id="1339315"/>
    <lineage>
        <taxon>Bacteria</taxon>
        <taxon>Pseudomonadati</taxon>
        <taxon>Bacteroidota</taxon>
        <taxon>Bacteroidia</taxon>
        <taxon>Bacteroidales</taxon>
        <taxon>Bacteroidaceae</taxon>
        <taxon>Bacteroides</taxon>
    </lineage>
</organism>
<dbReference type="PANTHER" id="PTHR11103:SF18">
    <property type="entry name" value="SLR1189 PROTEIN"/>
    <property type="match status" value="1"/>
</dbReference>
<keyword evidence="1 3" id="KW-0489">Methyltransferase</keyword>
<dbReference type="PATRIC" id="fig|1339315.3.peg.3627"/>
<dbReference type="EMBL" id="JGCY01000370">
    <property type="protein sequence ID" value="EXY73244.1"/>
    <property type="molecule type" value="Genomic_DNA"/>
</dbReference>
<keyword evidence="2 3" id="KW-0808">Transferase</keyword>
<dbReference type="GO" id="GO:0032259">
    <property type="term" value="P:methylation"/>
    <property type="evidence" value="ECO:0007669"/>
    <property type="project" value="UniProtKB-KW"/>
</dbReference>
<protein>
    <submittedName>
        <fullName evidence="5">Homocysteine S-methyltransferase family protein</fullName>
    </submittedName>
</protein>
<accession>A0A015SM20</accession>
<dbReference type="Proteomes" id="UP000020529">
    <property type="component" value="Unassembled WGS sequence"/>
</dbReference>